<feature type="region of interest" description="Disordered" evidence="1">
    <location>
        <begin position="349"/>
        <end position="382"/>
    </location>
</feature>
<dbReference type="PANTHER" id="PTHR34568">
    <property type="entry name" value="RRM DOMAIN-CONTAINING PROTEIN"/>
    <property type="match status" value="1"/>
</dbReference>
<evidence type="ECO:0000313" key="4">
    <source>
        <dbReference type="Proteomes" id="UP000231279"/>
    </source>
</evidence>
<evidence type="ECO:0000259" key="2">
    <source>
        <dbReference type="Pfam" id="PF25896"/>
    </source>
</evidence>
<accession>A0A2G9I3V9</accession>
<dbReference type="Pfam" id="PF25896">
    <property type="entry name" value="HTH_AT3G52170"/>
    <property type="match status" value="1"/>
</dbReference>
<dbReference type="AlphaFoldDB" id="A0A2G9I3V9"/>
<dbReference type="InterPro" id="IPR058941">
    <property type="entry name" value="HTH_AT3G52170-like"/>
</dbReference>
<dbReference type="PANTHER" id="PTHR34568:SF1">
    <property type="entry name" value="DNA BINDING PROTEIN"/>
    <property type="match status" value="1"/>
</dbReference>
<dbReference type="InterPro" id="IPR058942">
    <property type="entry name" value="AT3G52170-like"/>
</dbReference>
<proteinExistence type="predicted"/>
<feature type="region of interest" description="Disordered" evidence="1">
    <location>
        <begin position="415"/>
        <end position="455"/>
    </location>
</feature>
<dbReference type="OrthoDB" id="787154at2759"/>
<name>A0A2G9I3V9_9LAMI</name>
<feature type="compositionally biased region" description="Polar residues" evidence="1">
    <location>
        <begin position="358"/>
        <end position="372"/>
    </location>
</feature>
<dbReference type="Proteomes" id="UP000231279">
    <property type="component" value="Unassembled WGS sequence"/>
</dbReference>
<feature type="domain" description="AT3G52170-like helix-turn-helix" evidence="2">
    <location>
        <begin position="31"/>
        <end position="79"/>
    </location>
</feature>
<organism evidence="3 4">
    <name type="scientific">Handroanthus impetiginosus</name>
    <dbReference type="NCBI Taxonomy" id="429701"/>
    <lineage>
        <taxon>Eukaryota</taxon>
        <taxon>Viridiplantae</taxon>
        <taxon>Streptophyta</taxon>
        <taxon>Embryophyta</taxon>
        <taxon>Tracheophyta</taxon>
        <taxon>Spermatophyta</taxon>
        <taxon>Magnoliopsida</taxon>
        <taxon>eudicotyledons</taxon>
        <taxon>Gunneridae</taxon>
        <taxon>Pentapetalae</taxon>
        <taxon>asterids</taxon>
        <taxon>lamiids</taxon>
        <taxon>Lamiales</taxon>
        <taxon>Bignoniaceae</taxon>
        <taxon>Crescentiina</taxon>
        <taxon>Tabebuia alliance</taxon>
        <taxon>Handroanthus</taxon>
    </lineage>
</organism>
<protein>
    <recommendedName>
        <fullName evidence="2">AT3G52170-like helix-turn-helix domain-containing protein</fullName>
    </recommendedName>
</protein>
<reference evidence="4" key="1">
    <citation type="journal article" date="2018" name="Gigascience">
        <title>Genome assembly of the Pink Ipe (Handroanthus impetiginosus, Bignoniaceae), a highly valued, ecologically keystone Neotropical timber forest tree.</title>
        <authorList>
            <person name="Silva-Junior O.B."/>
            <person name="Grattapaglia D."/>
            <person name="Novaes E."/>
            <person name="Collevatti R.G."/>
        </authorList>
    </citation>
    <scope>NUCLEOTIDE SEQUENCE [LARGE SCALE GENOMIC DNA]</scope>
    <source>
        <strain evidence="4">cv. UFG-1</strain>
    </source>
</reference>
<comment type="caution">
    <text evidence="3">The sequence shown here is derived from an EMBL/GenBank/DDBJ whole genome shotgun (WGS) entry which is preliminary data.</text>
</comment>
<gene>
    <name evidence="3" type="ORF">CDL12_02838</name>
</gene>
<keyword evidence="4" id="KW-1185">Reference proteome</keyword>
<evidence type="ECO:0000256" key="1">
    <source>
        <dbReference type="SAM" id="MobiDB-lite"/>
    </source>
</evidence>
<dbReference type="STRING" id="429701.A0A2G9I3V9"/>
<evidence type="ECO:0000313" key="3">
    <source>
        <dbReference type="EMBL" id="PIN24434.1"/>
    </source>
</evidence>
<sequence>MHAVKGGWAGRAFAIAASNDSGGRKSRIRRSKEERKSMVESFIKKYQKLNDGNFPSITLTHKEVGGSFYTVREIVREIIQENRVLASPKVSSEEHNHSTFLEQHPLGSISVEPQIDLSVSDGTNMATDVMPNEYQITSEEMFSSSNMQFNGSYPLELENEEIANGVSKVADGDDVSDKTNKSYHSTNLYEGTHMEEGSNYTEQLPQPKGQEFGNEKIVTDVEVLEENANSDRPLVVNVDHKDDNNSAIESKQNLKGPASQRLINEQYLNKNDHMVDKTKEFGERVSVDPAVMEILDKEKHEAQDAGASQAVKPYMNFDVVVETFPLRPVPQSIHDVGGESGKLPEAAGTLEDKAIQPDQRTFTRSSPDLVNEQNKEKLSESAVGLNGRYRDQNMVLNPQSPSRASNSMELLTLKDSTAVGKKSSDEDDSTLPKGNNPEKINVETSGGASKNSIQPESNPILVLVKAFISSFVKFWTE</sequence>
<dbReference type="EMBL" id="NKXS01000417">
    <property type="protein sequence ID" value="PIN24434.1"/>
    <property type="molecule type" value="Genomic_DNA"/>
</dbReference>
<feature type="compositionally biased region" description="Polar residues" evidence="1">
    <location>
        <begin position="442"/>
        <end position="455"/>
    </location>
</feature>